<organism evidence="2 3">
    <name type="scientific">Roseibium suaedae</name>
    <dbReference type="NCBI Taxonomy" id="735517"/>
    <lineage>
        <taxon>Bacteria</taxon>
        <taxon>Pseudomonadati</taxon>
        <taxon>Pseudomonadota</taxon>
        <taxon>Alphaproteobacteria</taxon>
        <taxon>Hyphomicrobiales</taxon>
        <taxon>Stappiaceae</taxon>
        <taxon>Roseibium</taxon>
    </lineage>
</organism>
<dbReference type="SUPFAM" id="SSF53474">
    <property type="entry name" value="alpha/beta-Hydrolases"/>
    <property type="match status" value="1"/>
</dbReference>
<gene>
    <name evidence="2" type="ORF">SAMN05444272_0783</name>
</gene>
<evidence type="ECO:0000313" key="3">
    <source>
        <dbReference type="Proteomes" id="UP000186002"/>
    </source>
</evidence>
<accession>A0A1M7BBK9</accession>
<evidence type="ECO:0000259" key="1">
    <source>
        <dbReference type="Pfam" id="PF20408"/>
    </source>
</evidence>
<dbReference type="PANTHER" id="PTHR13136:SF11">
    <property type="entry name" value="TESTIS-EXPRESSED PROTEIN 30"/>
    <property type="match status" value="1"/>
</dbReference>
<dbReference type="RefSeq" id="WP_073009061.1">
    <property type="nucleotide sequence ID" value="NZ_FRBW01000001.1"/>
</dbReference>
<dbReference type="STRING" id="735517.SAMN05444272_0783"/>
<reference evidence="2 3" key="1">
    <citation type="submission" date="2016-11" db="EMBL/GenBank/DDBJ databases">
        <authorList>
            <person name="Jaros S."/>
            <person name="Januszkiewicz K."/>
            <person name="Wedrychowicz H."/>
        </authorList>
    </citation>
    <scope>NUCLEOTIDE SEQUENCE [LARGE SCALE GENOMIC DNA]</scope>
    <source>
        <strain evidence="2 3">DSM 22153</strain>
    </source>
</reference>
<dbReference type="Gene3D" id="3.40.50.1820">
    <property type="entry name" value="alpha/beta hydrolase"/>
    <property type="match status" value="1"/>
</dbReference>
<protein>
    <recommendedName>
        <fullName evidence="1">KANL3/Tex30 alpha/beta hydrolase-like domain-containing protein</fullName>
    </recommendedName>
</protein>
<dbReference type="InterPro" id="IPR026555">
    <property type="entry name" value="NSL3/Tex30"/>
</dbReference>
<dbReference type="InterPro" id="IPR046879">
    <property type="entry name" value="KANL3/Tex30_Abhydrolase"/>
</dbReference>
<proteinExistence type="predicted"/>
<dbReference type="Proteomes" id="UP000186002">
    <property type="component" value="Unassembled WGS sequence"/>
</dbReference>
<dbReference type="OrthoDB" id="652634at2"/>
<dbReference type="InterPro" id="IPR029058">
    <property type="entry name" value="AB_hydrolase_fold"/>
</dbReference>
<dbReference type="AlphaFoldDB" id="A0A1M7BBK9"/>
<evidence type="ECO:0000313" key="2">
    <source>
        <dbReference type="EMBL" id="SHL52418.1"/>
    </source>
</evidence>
<feature type="domain" description="KANL3/Tex30 alpha/beta hydrolase-like" evidence="1">
    <location>
        <begin position="14"/>
        <end position="215"/>
    </location>
</feature>
<sequence>MADFLWTRPDQTPTAVLLLAHGAGAAMDSSFMNRLSTALAAHGIAACRFEFAYMAKRRDGGPKAPPPKADKLIGEFQTALQKLLAEMKAEGLDCPVLIGGKSMGGRVAAMLAGGSSLPSRVKAVACFGYPFHPTGQSDAPWRMEPLEQANRPVLILQGERDPFGNQEELSGITLPEKVSITYLEDGNHDFGPRGQSPATLDSNVTAAAAAAAEFAAKLAQA</sequence>
<dbReference type="PANTHER" id="PTHR13136">
    <property type="entry name" value="TESTIS DEVELOPMENT PROTEIN PRTD"/>
    <property type="match status" value="1"/>
</dbReference>
<keyword evidence="3" id="KW-1185">Reference proteome</keyword>
<name>A0A1M7BBK9_9HYPH</name>
<dbReference type="EMBL" id="FRBW01000001">
    <property type="protein sequence ID" value="SHL52418.1"/>
    <property type="molecule type" value="Genomic_DNA"/>
</dbReference>
<dbReference type="Pfam" id="PF20408">
    <property type="entry name" value="Abhydrolase_11"/>
    <property type="match status" value="1"/>
</dbReference>